<feature type="transmembrane region" description="Helical" evidence="1">
    <location>
        <begin position="211"/>
        <end position="232"/>
    </location>
</feature>
<sequence>MASDRFQCLSKRNKSQRDQCLKSLDMHEVDIYVLDQKGLVDLWLFEKKMKGLNEQQITDLITGMELVEVISAKGSLIHDLSAFYLLAEDLKKGGSILGKYEITKKGAQSYISFSGNHKLRSIIKQSRYLSSNAKMLALGIGKLGLKAAAKGGVILTVIYSVPFRTLELALKKDYLLSNWVVNVSTDIVIAAISGVLGYFAGVMISAVTTTVLVPIGFGIAVAAIFGLFLEYLEGEYLVKKRLIAQLNSFVEAQVKHESDMKIQRYKSARAMNQFLRFNNG</sequence>
<dbReference type="PATRIC" id="fig|1229493.5.peg.5835"/>
<dbReference type="Proteomes" id="UP000031586">
    <property type="component" value="Unassembled WGS sequence"/>
</dbReference>
<dbReference type="AlphaFoldDB" id="A0A0C1WD84"/>
<evidence type="ECO:0000313" key="2">
    <source>
        <dbReference type="EMBL" id="KIF54317.1"/>
    </source>
</evidence>
<accession>A0A0C1WD84</accession>
<keyword evidence="1" id="KW-0812">Transmembrane</keyword>
<reference evidence="2 3" key="1">
    <citation type="submission" date="2014-07" db="EMBL/GenBank/DDBJ databases">
        <title>Unique and conserved regions in Vibrio harveyi and related species in comparison with the shrimp pathogen Vibrio harveyi CAIM 1792.</title>
        <authorList>
            <person name="Espinoza-Valles I."/>
            <person name="Vora G."/>
            <person name="Leekitcharoenphon P."/>
            <person name="Ussery D."/>
            <person name="Hoj L."/>
            <person name="Gomez-Gil B."/>
        </authorList>
    </citation>
    <scope>NUCLEOTIDE SEQUENCE [LARGE SCALE GENOMIC DNA]</scope>
    <source>
        <strain evidence="3">CAIM 1854 / LMG 25443</strain>
    </source>
</reference>
<dbReference type="RefSeq" id="WP_020197502.1">
    <property type="nucleotide sequence ID" value="NZ_BAOH01000121.1"/>
</dbReference>
<proteinExistence type="predicted"/>
<organism evidence="2 3">
    <name type="scientific">Vibrio owensii CAIM 1854 = LMG 25443</name>
    <dbReference type="NCBI Taxonomy" id="1229493"/>
    <lineage>
        <taxon>Bacteria</taxon>
        <taxon>Pseudomonadati</taxon>
        <taxon>Pseudomonadota</taxon>
        <taxon>Gammaproteobacteria</taxon>
        <taxon>Vibrionales</taxon>
        <taxon>Vibrionaceae</taxon>
        <taxon>Vibrio</taxon>
    </lineage>
</organism>
<protein>
    <submittedName>
        <fullName evidence="2">Uncharacterized protein</fullName>
    </submittedName>
</protein>
<name>A0A0C1WD84_9VIBR</name>
<dbReference type="EMBL" id="JPRD01000008">
    <property type="protein sequence ID" value="KIF54317.1"/>
    <property type="molecule type" value="Genomic_DNA"/>
</dbReference>
<keyword evidence="1" id="KW-0472">Membrane</keyword>
<evidence type="ECO:0000313" key="3">
    <source>
        <dbReference type="Proteomes" id="UP000031586"/>
    </source>
</evidence>
<evidence type="ECO:0000256" key="1">
    <source>
        <dbReference type="SAM" id="Phobius"/>
    </source>
</evidence>
<gene>
    <name evidence="2" type="ORF">H735_04530</name>
</gene>
<comment type="caution">
    <text evidence="2">The sequence shown here is derived from an EMBL/GenBank/DDBJ whole genome shotgun (WGS) entry which is preliminary data.</text>
</comment>
<keyword evidence="1" id="KW-1133">Transmembrane helix</keyword>
<feature type="transmembrane region" description="Helical" evidence="1">
    <location>
        <begin position="179"/>
        <end position="199"/>
    </location>
</feature>